<dbReference type="GeneID" id="54997207"/>
<organism evidence="1 2">
    <name type="scientific">Cyanophage S-TIM4</name>
    <dbReference type="NCBI Taxonomy" id="1048189"/>
    <lineage>
        <taxon>Viruses</taxon>
        <taxon>Duplodnaviria</taxon>
        <taxon>Heunggongvirae</taxon>
        <taxon>Uroviricota</taxon>
        <taxon>Caudoviricetes</taxon>
        <taxon>Pantevenvirales</taxon>
        <taxon>Kyanoviridae</taxon>
        <taxon>Thaumasvirus</taxon>
        <taxon>Thaumasvirus stim4</taxon>
    </lineage>
</organism>
<reference evidence="1 2" key="1">
    <citation type="journal article" date="2011" name="Nature">
        <title>Genomic island variability facilitates Prochlorococcus-virus coexistence.</title>
        <authorList>
            <person name="Avrani S."/>
            <person name="Wurtzel O."/>
            <person name="Sharon I."/>
            <person name="Sorek R."/>
            <person name="Lindell D."/>
        </authorList>
    </citation>
    <scope>NUCLEOTIDE SEQUENCE [LARGE SCALE GENOMIC DNA]</scope>
</reference>
<protein>
    <submittedName>
        <fullName evidence="1">Uncharacterized protein</fullName>
    </submittedName>
</protein>
<keyword evidence="2" id="KW-1185">Reference proteome</keyword>
<evidence type="ECO:0000313" key="2">
    <source>
        <dbReference type="Proteomes" id="UP000257501"/>
    </source>
</evidence>
<dbReference type="Proteomes" id="UP000257501">
    <property type="component" value="Segment"/>
</dbReference>
<evidence type="ECO:0000313" key="1">
    <source>
        <dbReference type="EMBL" id="AXF41228.1"/>
    </source>
</evidence>
<accession>A0A345AWE5</accession>
<dbReference type="KEGG" id="vg:54997207"/>
<dbReference type="RefSeq" id="YP_009806349.1">
    <property type="nucleotide sequence ID" value="NC_048015.1"/>
</dbReference>
<dbReference type="EMBL" id="MH512890">
    <property type="protein sequence ID" value="AXF41228.1"/>
    <property type="molecule type" value="Genomic_DNA"/>
</dbReference>
<proteinExistence type="predicted"/>
<name>A0A345AWE5_9CAUD</name>
<gene>
    <name evidence="1" type="primary">ORF_92</name>
    <name evidence="1" type="ORF">S-TIM4_ORF_92</name>
</gene>
<sequence>MPLEDDLKTNKEFSGRQERRVWAIEQLIRLEGCLDNRMYECADHAASIYNVKNKDSLYTLWTDWKRNHPTTYPPNNRL</sequence>